<protein>
    <submittedName>
        <fullName evidence="2">Uncharacterized protein</fullName>
    </submittedName>
</protein>
<keyword evidence="1" id="KW-0472">Membrane</keyword>
<keyword evidence="1" id="KW-1133">Transmembrane helix</keyword>
<feature type="transmembrane region" description="Helical" evidence="1">
    <location>
        <begin position="210"/>
        <end position="229"/>
    </location>
</feature>
<keyword evidence="3" id="KW-1185">Reference proteome</keyword>
<proteinExistence type="predicted"/>
<dbReference type="EMBL" id="CAJHCP010000002">
    <property type="protein sequence ID" value="CAD6517474.1"/>
    <property type="molecule type" value="Genomic_DNA"/>
</dbReference>
<gene>
    <name evidence="2" type="ORF">LMG28140_00944</name>
</gene>
<sequence length="242" mass="26650">MAPGVSGAMFFSSRRSTHLAVAFVQSTPHSAQSLARQASRSRFTPRFSIPCFWQAPLTALRRTTGRVVRHGNESLQREAHCLVLYSDCQWRPGSRRSFLPRVWFVVAAYFTAAIGVWIMLRHRRRSATHAEVTPQGSRVRLTGVICVSLAAIALQYAAMFSVFSNSLHFLTISQQSTFPLPRCRWSFSVLGGIAGALLTGHLLRNQPALTALFHPIALAVVYAALYLFAHGPDALTAIAVLS</sequence>
<evidence type="ECO:0000313" key="2">
    <source>
        <dbReference type="EMBL" id="CAD6517474.1"/>
    </source>
</evidence>
<feature type="transmembrane region" description="Helical" evidence="1">
    <location>
        <begin position="102"/>
        <end position="120"/>
    </location>
</feature>
<reference evidence="2 3" key="1">
    <citation type="submission" date="2020-10" db="EMBL/GenBank/DDBJ databases">
        <authorList>
            <person name="Peeters C."/>
        </authorList>
    </citation>
    <scope>NUCLEOTIDE SEQUENCE [LARGE SCALE GENOMIC DNA]</scope>
    <source>
        <strain evidence="2 3">LMG 28140</strain>
    </source>
</reference>
<comment type="caution">
    <text evidence="2">The sequence shown here is derived from an EMBL/GenBank/DDBJ whole genome shotgun (WGS) entry which is preliminary data.</text>
</comment>
<organism evidence="2 3">
    <name type="scientific">Paraburkholderia metrosideri</name>
    <dbReference type="NCBI Taxonomy" id="580937"/>
    <lineage>
        <taxon>Bacteria</taxon>
        <taxon>Pseudomonadati</taxon>
        <taxon>Pseudomonadota</taxon>
        <taxon>Betaproteobacteria</taxon>
        <taxon>Burkholderiales</taxon>
        <taxon>Burkholderiaceae</taxon>
        <taxon>Paraburkholderia</taxon>
    </lineage>
</organism>
<keyword evidence="1" id="KW-0812">Transmembrane</keyword>
<feature type="transmembrane region" description="Helical" evidence="1">
    <location>
        <begin position="141"/>
        <end position="164"/>
    </location>
</feature>
<evidence type="ECO:0000313" key="3">
    <source>
        <dbReference type="Proteomes" id="UP000598032"/>
    </source>
</evidence>
<accession>A0ABN7HIG7</accession>
<dbReference type="Proteomes" id="UP000598032">
    <property type="component" value="Unassembled WGS sequence"/>
</dbReference>
<evidence type="ECO:0000256" key="1">
    <source>
        <dbReference type="SAM" id="Phobius"/>
    </source>
</evidence>
<feature type="transmembrane region" description="Helical" evidence="1">
    <location>
        <begin position="184"/>
        <end position="203"/>
    </location>
</feature>
<name>A0ABN7HIG7_9BURK</name>